<comment type="caution">
    <text evidence="2">The sequence shown here is derived from an EMBL/GenBank/DDBJ whole genome shotgun (WGS) entry which is preliminary data.</text>
</comment>
<dbReference type="Gene3D" id="3.40.50.1820">
    <property type="entry name" value="alpha/beta hydrolase"/>
    <property type="match status" value="1"/>
</dbReference>
<proteinExistence type="predicted"/>
<dbReference type="PANTHER" id="PTHR43798:SF33">
    <property type="entry name" value="HYDROLASE, PUTATIVE (AFU_ORTHOLOGUE AFUA_2G14860)-RELATED"/>
    <property type="match status" value="1"/>
</dbReference>
<reference evidence="2 3" key="1">
    <citation type="submission" date="2020-07" db="EMBL/GenBank/DDBJ databases">
        <title>Bradyrhizobium diversity isolated from nodules of indigenous legumes of Western Australia.</title>
        <authorList>
            <person name="Klepa M.S."/>
        </authorList>
    </citation>
    <scope>NUCLEOTIDE SEQUENCE [LARGE SCALE GENOMIC DNA]</scope>
    <source>
        <strain evidence="2 3">CNPSo 4019</strain>
    </source>
</reference>
<name>A0ABS0P0J1_9BRAD</name>
<keyword evidence="3" id="KW-1185">Reference proteome</keyword>
<dbReference type="Proteomes" id="UP001194539">
    <property type="component" value="Unassembled WGS sequence"/>
</dbReference>
<dbReference type="EMBL" id="JACEGD010000009">
    <property type="protein sequence ID" value="MBH5386788.1"/>
    <property type="molecule type" value="Genomic_DNA"/>
</dbReference>
<sequence length="343" mass="37211">MTCAVAASTVEREDFQVESAPGISIFVREIRAKAPGTAASPLLLVHGGGPGGIGSFDLPVPGYSFAESLATAGAGRTVYIMDVRGWGRSTRPAELQQPADANPPAVAVDAAATDIAAVVDAIRMRTHTSRVALFGWASGGHWSAFYAARHPDKVSHLVLLNTIYGVDAPWPFGEVFADPKFPVRFRASGAYALADASRLLARWDTSIPTPDKTEWRDPAVAEAYVNETIASDPTSGSREPRSVRIPTAYRREAFEMAHGRRYWDAADLRAAVLVIRSELDFWSRPADSAALERELTGAARKRFVTLVGATHYVFDDRPARGRRRLIEEIVSFMDGTDVPSGDR</sequence>
<dbReference type="InterPro" id="IPR050266">
    <property type="entry name" value="AB_hydrolase_sf"/>
</dbReference>
<gene>
    <name evidence="2" type="ORF">H1B27_10905</name>
</gene>
<organism evidence="2 3">
    <name type="scientific">Bradyrhizobium diversitatis</name>
    <dbReference type="NCBI Taxonomy" id="2755406"/>
    <lineage>
        <taxon>Bacteria</taxon>
        <taxon>Pseudomonadati</taxon>
        <taxon>Pseudomonadota</taxon>
        <taxon>Alphaproteobacteria</taxon>
        <taxon>Hyphomicrobiales</taxon>
        <taxon>Nitrobacteraceae</taxon>
        <taxon>Bradyrhizobium</taxon>
    </lineage>
</organism>
<dbReference type="RefSeq" id="WP_197966056.1">
    <property type="nucleotide sequence ID" value="NZ_JACEGD010000009.1"/>
</dbReference>
<evidence type="ECO:0000313" key="3">
    <source>
        <dbReference type="Proteomes" id="UP001194539"/>
    </source>
</evidence>
<dbReference type="PANTHER" id="PTHR43798">
    <property type="entry name" value="MONOACYLGLYCEROL LIPASE"/>
    <property type="match status" value="1"/>
</dbReference>
<evidence type="ECO:0000259" key="1">
    <source>
        <dbReference type="Pfam" id="PF00561"/>
    </source>
</evidence>
<dbReference type="SUPFAM" id="SSF53474">
    <property type="entry name" value="alpha/beta-Hydrolases"/>
    <property type="match status" value="1"/>
</dbReference>
<dbReference type="InterPro" id="IPR029058">
    <property type="entry name" value="AB_hydrolase_fold"/>
</dbReference>
<accession>A0ABS0P0J1</accession>
<dbReference type="InterPro" id="IPR000073">
    <property type="entry name" value="AB_hydrolase_1"/>
</dbReference>
<evidence type="ECO:0000313" key="2">
    <source>
        <dbReference type="EMBL" id="MBH5386788.1"/>
    </source>
</evidence>
<feature type="domain" description="AB hydrolase-1" evidence="1">
    <location>
        <begin position="41"/>
        <end position="318"/>
    </location>
</feature>
<protein>
    <submittedName>
        <fullName evidence="2">Alpha/beta fold hydrolase</fullName>
    </submittedName>
</protein>
<dbReference type="Pfam" id="PF00561">
    <property type="entry name" value="Abhydrolase_1"/>
    <property type="match status" value="1"/>
</dbReference>
<dbReference type="GO" id="GO:0016787">
    <property type="term" value="F:hydrolase activity"/>
    <property type="evidence" value="ECO:0007669"/>
    <property type="project" value="UniProtKB-KW"/>
</dbReference>
<keyword evidence="2" id="KW-0378">Hydrolase</keyword>